<feature type="region of interest" description="Disordered" evidence="1">
    <location>
        <begin position="1"/>
        <end position="26"/>
    </location>
</feature>
<evidence type="ECO:0000313" key="2">
    <source>
        <dbReference type="EMBL" id="OWK35499.1"/>
    </source>
</evidence>
<dbReference type="AlphaFoldDB" id="A0A225DEC5"/>
<proteinExistence type="predicted"/>
<accession>A0A225DEC5</accession>
<dbReference type="EMBL" id="NIDE01000017">
    <property type="protein sequence ID" value="OWK35499.1"/>
    <property type="molecule type" value="Genomic_DNA"/>
</dbReference>
<name>A0A225DEC5_9BACT</name>
<protein>
    <submittedName>
        <fullName evidence="2">Uncharacterized protein</fullName>
    </submittedName>
</protein>
<keyword evidence="3" id="KW-1185">Reference proteome</keyword>
<organism evidence="2 3">
    <name type="scientific">Fimbriiglobus ruber</name>
    <dbReference type="NCBI Taxonomy" id="1908690"/>
    <lineage>
        <taxon>Bacteria</taxon>
        <taxon>Pseudomonadati</taxon>
        <taxon>Planctomycetota</taxon>
        <taxon>Planctomycetia</taxon>
        <taxon>Gemmatales</taxon>
        <taxon>Gemmataceae</taxon>
        <taxon>Fimbriiglobus</taxon>
    </lineage>
</organism>
<gene>
    <name evidence="2" type="ORF">FRUB_08062</name>
</gene>
<evidence type="ECO:0000313" key="3">
    <source>
        <dbReference type="Proteomes" id="UP000214646"/>
    </source>
</evidence>
<reference evidence="3" key="1">
    <citation type="submission" date="2017-06" db="EMBL/GenBank/DDBJ databases">
        <title>Genome analysis of Fimbriiglobus ruber SP5, the first member of the order Planctomycetales with confirmed chitinolytic capability.</title>
        <authorList>
            <person name="Ravin N.V."/>
            <person name="Rakitin A.L."/>
            <person name="Ivanova A.A."/>
            <person name="Beletsky A.V."/>
            <person name="Kulichevskaya I.S."/>
            <person name="Mardanov A.V."/>
            <person name="Dedysh S.N."/>
        </authorList>
    </citation>
    <scope>NUCLEOTIDE SEQUENCE [LARGE SCALE GENOMIC DNA]</scope>
    <source>
        <strain evidence="3">SP5</strain>
    </source>
</reference>
<evidence type="ECO:0000256" key="1">
    <source>
        <dbReference type="SAM" id="MobiDB-lite"/>
    </source>
</evidence>
<comment type="caution">
    <text evidence="2">The sequence shown here is derived from an EMBL/GenBank/DDBJ whole genome shotgun (WGS) entry which is preliminary data.</text>
</comment>
<dbReference type="Proteomes" id="UP000214646">
    <property type="component" value="Unassembled WGS sequence"/>
</dbReference>
<sequence>MRSVSDTWDAASSGGRNSIKGHRGRGVVTPISRNPYVRLRQIFSGLMAGAINTGRFGTASTGWDKAAIWYSMQ</sequence>